<dbReference type="AlphaFoldDB" id="A0A2N1N4D3"/>
<name>A0A2N1N4D3_9GLOM</name>
<accession>A0A2N1N4D3</accession>
<dbReference type="InterPro" id="IPR025476">
    <property type="entry name" value="Helitron_helicase-like"/>
</dbReference>
<dbReference type="Pfam" id="PF14214">
    <property type="entry name" value="Helitron_like_N"/>
    <property type="match status" value="1"/>
</dbReference>
<gene>
    <name evidence="2" type="ORF">RhiirC2_749620</name>
</gene>
<reference evidence="2 3" key="1">
    <citation type="submission" date="2016-04" db="EMBL/GenBank/DDBJ databases">
        <title>Genome analyses suggest a sexual origin of heterokaryosis in a supposedly ancient asexual fungus.</title>
        <authorList>
            <person name="Ropars J."/>
            <person name="Sedzielewska K."/>
            <person name="Noel J."/>
            <person name="Charron P."/>
            <person name="Farinelli L."/>
            <person name="Marton T."/>
            <person name="Kruger M."/>
            <person name="Pelin A."/>
            <person name="Brachmann A."/>
            <person name="Corradi N."/>
        </authorList>
    </citation>
    <scope>NUCLEOTIDE SEQUENCE [LARGE SCALE GENOMIC DNA]</scope>
    <source>
        <strain evidence="2 3">C2</strain>
    </source>
</reference>
<sequence length="117" mass="14069">MRRRASSEGRVFVRQNLEKGQLTVDDTGFNAKRYSHSKVYDVGLRETVQEAARRRRKDLINNLHIAAWFFEKRFKVFFEKVLIPKWGLVDWWYRFEWQHHGNVHVHGIAKRESIGKT</sequence>
<evidence type="ECO:0000259" key="1">
    <source>
        <dbReference type="Pfam" id="PF14214"/>
    </source>
</evidence>
<organism evidence="2 3">
    <name type="scientific">Rhizophagus irregularis</name>
    <dbReference type="NCBI Taxonomy" id="588596"/>
    <lineage>
        <taxon>Eukaryota</taxon>
        <taxon>Fungi</taxon>
        <taxon>Fungi incertae sedis</taxon>
        <taxon>Mucoromycota</taxon>
        <taxon>Glomeromycotina</taxon>
        <taxon>Glomeromycetes</taxon>
        <taxon>Glomerales</taxon>
        <taxon>Glomeraceae</taxon>
        <taxon>Rhizophagus</taxon>
    </lineage>
</organism>
<feature type="domain" description="Helitron helicase-like" evidence="1">
    <location>
        <begin position="49"/>
        <end position="108"/>
    </location>
</feature>
<dbReference type="VEuPathDB" id="FungiDB:FUN_016938"/>
<evidence type="ECO:0000313" key="2">
    <source>
        <dbReference type="EMBL" id="PKK68762.1"/>
    </source>
</evidence>
<evidence type="ECO:0000313" key="3">
    <source>
        <dbReference type="Proteomes" id="UP000233469"/>
    </source>
</evidence>
<comment type="caution">
    <text evidence="2">The sequence shown here is derived from an EMBL/GenBank/DDBJ whole genome shotgun (WGS) entry which is preliminary data.</text>
</comment>
<protein>
    <recommendedName>
        <fullName evidence="1">Helitron helicase-like domain-containing protein</fullName>
    </recommendedName>
</protein>
<dbReference type="Proteomes" id="UP000233469">
    <property type="component" value="Unassembled WGS sequence"/>
</dbReference>
<dbReference type="EMBL" id="LLXL01000804">
    <property type="protein sequence ID" value="PKK68762.1"/>
    <property type="molecule type" value="Genomic_DNA"/>
</dbReference>
<proteinExistence type="predicted"/>
<reference evidence="2 3" key="2">
    <citation type="submission" date="2017-10" db="EMBL/GenBank/DDBJ databases">
        <title>Extensive intraspecific genome diversity in a model arbuscular mycorrhizal fungus.</title>
        <authorList>
            <person name="Chen E.C.H."/>
            <person name="Morin E."/>
            <person name="Baudet D."/>
            <person name="Noel J."/>
            <person name="Ndikumana S."/>
            <person name="Charron P."/>
            <person name="St-Onge C."/>
            <person name="Giorgi J."/>
            <person name="Grigoriev I.V."/>
            <person name="Roux C."/>
            <person name="Martin F.M."/>
            <person name="Corradi N."/>
        </authorList>
    </citation>
    <scope>NUCLEOTIDE SEQUENCE [LARGE SCALE GENOMIC DNA]</scope>
    <source>
        <strain evidence="2 3">C2</strain>
    </source>
</reference>